<dbReference type="EMBL" id="ATBP01000370">
    <property type="protein sequence ID" value="ETR70784.1"/>
    <property type="molecule type" value="Genomic_DNA"/>
</dbReference>
<dbReference type="PANTHER" id="PTHR23150">
    <property type="entry name" value="SULFATASE MODIFYING FACTOR 1, 2"/>
    <property type="match status" value="1"/>
</dbReference>
<comment type="caution">
    <text evidence="2">The sequence shown here is derived from an EMBL/GenBank/DDBJ whole genome shotgun (WGS) entry which is preliminary data.</text>
</comment>
<dbReference type="Proteomes" id="UP000189670">
    <property type="component" value="Unassembled WGS sequence"/>
</dbReference>
<gene>
    <name evidence="2" type="ORF">OMM_08561</name>
</gene>
<dbReference type="AlphaFoldDB" id="A0A1V1P7M1"/>
<dbReference type="InterPro" id="IPR042095">
    <property type="entry name" value="SUMF_sf"/>
</dbReference>
<evidence type="ECO:0000313" key="3">
    <source>
        <dbReference type="Proteomes" id="UP000189670"/>
    </source>
</evidence>
<protein>
    <recommendedName>
        <fullName evidence="1">Sulfatase-modifying factor enzyme-like domain-containing protein</fullName>
    </recommendedName>
</protein>
<dbReference type="Pfam" id="PF03781">
    <property type="entry name" value="FGE-sulfatase"/>
    <property type="match status" value="1"/>
</dbReference>
<accession>A0A1V1P7M1</accession>
<dbReference type="InterPro" id="IPR005532">
    <property type="entry name" value="SUMF_dom"/>
</dbReference>
<dbReference type="PANTHER" id="PTHR23150:SF19">
    <property type="entry name" value="FORMYLGLYCINE-GENERATING ENZYME"/>
    <property type="match status" value="1"/>
</dbReference>
<dbReference type="SUPFAM" id="SSF56436">
    <property type="entry name" value="C-type lectin-like"/>
    <property type="match status" value="1"/>
</dbReference>
<reference evidence="3" key="1">
    <citation type="submission" date="2012-11" db="EMBL/GenBank/DDBJ databases">
        <authorList>
            <person name="Lucero-Rivera Y.E."/>
            <person name="Tovar-Ramirez D."/>
        </authorList>
    </citation>
    <scope>NUCLEOTIDE SEQUENCE [LARGE SCALE GENOMIC DNA]</scope>
    <source>
        <strain evidence="3">Araruama</strain>
    </source>
</reference>
<proteinExistence type="predicted"/>
<dbReference type="Gene3D" id="3.90.1580.10">
    <property type="entry name" value="paralog of FGE (formylglycine-generating enzyme)"/>
    <property type="match status" value="1"/>
</dbReference>
<sequence>MEAEWEKACYGGLLHTNIPKIICINNLSSFAEPVTNEGVRQRFPWGKEFDSDKLNMNSKINGTSAVGCFYHGRSIYGCEEIAGNVYEWCQDWYSDPSEFRIIRGWDWNTSYKDSPSDRGWMTPESFCNTIGFRLVVSAINYA</sequence>
<dbReference type="InterPro" id="IPR016187">
    <property type="entry name" value="CTDL_fold"/>
</dbReference>
<dbReference type="GO" id="GO:0120147">
    <property type="term" value="F:formylglycine-generating oxidase activity"/>
    <property type="evidence" value="ECO:0007669"/>
    <property type="project" value="TreeGrafter"/>
</dbReference>
<evidence type="ECO:0000313" key="2">
    <source>
        <dbReference type="EMBL" id="ETR70784.1"/>
    </source>
</evidence>
<evidence type="ECO:0000259" key="1">
    <source>
        <dbReference type="Pfam" id="PF03781"/>
    </source>
</evidence>
<dbReference type="InterPro" id="IPR051043">
    <property type="entry name" value="Sulfatase_Mod_Factor_Kinase"/>
</dbReference>
<organism evidence="2 3">
    <name type="scientific">Candidatus Magnetoglobus multicellularis str. Araruama</name>
    <dbReference type="NCBI Taxonomy" id="890399"/>
    <lineage>
        <taxon>Bacteria</taxon>
        <taxon>Pseudomonadati</taxon>
        <taxon>Thermodesulfobacteriota</taxon>
        <taxon>Desulfobacteria</taxon>
        <taxon>Desulfobacterales</taxon>
        <taxon>Desulfobacteraceae</taxon>
        <taxon>Candidatus Magnetoglobus</taxon>
    </lineage>
</organism>
<feature type="domain" description="Sulfatase-modifying factor enzyme-like" evidence="1">
    <location>
        <begin position="2"/>
        <end position="135"/>
    </location>
</feature>
<name>A0A1V1P7M1_9BACT</name>